<reference evidence="3" key="1">
    <citation type="journal article" date="2022" name="bioRxiv">
        <title>Sequencing and chromosome-scale assembly of the giantPleurodeles waltlgenome.</title>
        <authorList>
            <person name="Brown T."/>
            <person name="Elewa A."/>
            <person name="Iarovenko S."/>
            <person name="Subramanian E."/>
            <person name="Araus A.J."/>
            <person name="Petzold A."/>
            <person name="Susuki M."/>
            <person name="Suzuki K.-i.T."/>
            <person name="Hayashi T."/>
            <person name="Toyoda A."/>
            <person name="Oliveira C."/>
            <person name="Osipova E."/>
            <person name="Leigh N.D."/>
            <person name="Simon A."/>
            <person name="Yun M.H."/>
        </authorList>
    </citation>
    <scope>NUCLEOTIDE SEQUENCE</scope>
    <source>
        <strain evidence="3">20211129_DDA</strain>
        <tissue evidence="3">Liver</tissue>
    </source>
</reference>
<feature type="compositionally biased region" description="Basic and acidic residues" evidence="2">
    <location>
        <begin position="240"/>
        <end position="250"/>
    </location>
</feature>
<feature type="coiled-coil region" evidence="1">
    <location>
        <begin position="33"/>
        <end position="87"/>
    </location>
</feature>
<evidence type="ECO:0000256" key="2">
    <source>
        <dbReference type="SAM" id="MobiDB-lite"/>
    </source>
</evidence>
<dbReference type="EMBL" id="JANPWB010000002">
    <property type="protein sequence ID" value="KAJ1211071.1"/>
    <property type="molecule type" value="Genomic_DNA"/>
</dbReference>
<evidence type="ECO:0000313" key="3">
    <source>
        <dbReference type="EMBL" id="KAJ1211071.1"/>
    </source>
</evidence>
<feature type="compositionally biased region" description="Basic and acidic residues" evidence="2">
    <location>
        <begin position="208"/>
        <end position="219"/>
    </location>
</feature>
<keyword evidence="1" id="KW-0175">Coiled coil</keyword>
<dbReference type="AlphaFoldDB" id="A0AAV7WDK3"/>
<evidence type="ECO:0000256" key="1">
    <source>
        <dbReference type="SAM" id="Coils"/>
    </source>
</evidence>
<organism evidence="3 4">
    <name type="scientific">Pleurodeles waltl</name>
    <name type="common">Iberian ribbed newt</name>
    <dbReference type="NCBI Taxonomy" id="8319"/>
    <lineage>
        <taxon>Eukaryota</taxon>
        <taxon>Metazoa</taxon>
        <taxon>Chordata</taxon>
        <taxon>Craniata</taxon>
        <taxon>Vertebrata</taxon>
        <taxon>Euteleostomi</taxon>
        <taxon>Amphibia</taxon>
        <taxon>Batrachia</taxon>
        <taxon>Caudata</taxon>
        <taxon>Salamandroidea</taxon>
        <taxon>Salamandridae</taxon>
        <taxon>Pleurodelinae</taxon>
        <taxon>Pleurodeles</taxon>
    </lineage>
</organism>
<sequence length="260" mass="29331">MILPTLGGMDPDPLDQWRTHSAYCSLKLMDTLITQATRHMEEHSKTIESLTKELEKEVDQQEIQSILTKMEERIKKKEDEIKSCKAHKFNRDKMVHEYRRIYTFARSRLAEVPATPTAESETESRSALLDNAPPGRLSNDHAANITGNPDIRVPEMVEMDDGLAAREEEEGKDADREVKTRSVRPEAVKEDRSTREARRTSTQAQSATEKESEGREFRHVPGGTWLNQLLMPAHLKAEPLGHKGCTKEDIGTAAAGTDDL</sequence>
<evidence type="ECO:0000313" key="4">
    <source>
        <dbReference type="Proteomes" id="UP001066276"/>
    </source>
</evidence>
<keyword evidence="4" id="KW-1185">Reference proteome</keyword>
<proteinExistence type="predicted"/>
<dbReference type="Proteomes" id="UP001066276">
    <property type="component" value="Chromosome 1_2"/>
</dbReference>
<feature type="region of interest" description="Disordered" evidence="2">
    <location>
        <begin position="240"/>
        <end position="260"/>
    </location>
</feature>
<feature type="compositionally biased region" description="Basic and acidic residues" evidence="2">
    <location>
        <begin position="173"/>
        <end position="199"/>
    </location>
</feature>
<accession>A0AAV7WDK3</accession>
<comment type="caution">
    <text evidence="3">The sequence shown here is derived from an EMBL/GenBank/DDBJ whole genome shotgun (WGS) entry which is preliminary data.</text>
</comment>
<protein>
    <submittedName>
        <fullName evidence="3">Uncharacterized protein</fullName>
    </submittedName>
</protein>
<gene>
    <name evidence="3" type="ORF">NDU88_006433</name>
</gene>
<name>A0AAV7WDK3_PLEWA</name>
<feature type="region of interest" description="Disordered" evidence="2">
    <location>
        <begin position="112"/>
        <end position="153"/>
    </location>
</feature>
<feature type="region of interest" description="Disordered" evidence="2">
    <location>
        <begin position="165"/>
        <end position="220"/>
    </location>
</feature>